<keyword evidence="2" id="KW-0472">Membrane</keyword>
<dbReference type="SUPFAM" id="SSF160544">
    <property type="entry name" value="EscU C-terminal domain-like"/>
    <property type="match status" value="1"/>
</dbReference>
<keyword evidence="2" id="KW-0812">Transmembrane</keyword>
<accession>A0ABY5YR40</accession>
<feature type="transmembrane region" description="Helical" evidence="2">
    <location>
        <begin position="154"/>
        <end position="177"/>
    </location>
</feature>
<evidence type="ECO:0000313" key="4">
    <source>
        <dbReference type="Proteomes" id="UP001059859"/>
    </source>
</evidence>
<evidence type="ECO:0000256" key="2">
    <source>
        <dbReference type="SAM" id="Phobius"/>
    </source>
</evidence>
<gene>
    <name evidence="3" type="ORF">N2K95_02365</name>
</gene>
<evidence type="ECO:0000313" key="3">
    <source>
        <dbReference type="EMBL" id="UWX97557.1"/>
    </source>
</evidence>
<feature type="compositionally biased region" description="Basic and acidic residues" evidence="1">
    <location>
        <begin position="1"/>
        <end position="23"/>
    </location>
</feature>
<feature type="transmembrane region" description="Helical" evidence="2">
    <location>
        <begin position="87"/>
        <end position="108"/>
    </location>
</feature>
<dbReference type="Gene3D" id="3.40.1690.10">
    <property type="entry name" value="secretion proteins EscU"/>
    <property type="match status" value="1"/>
</dbReference>
<organism evidence="3 4">
    <name type="scientific">Arthrobacter zhaoxinii</name>
    <dbReference type="NCBI Taxonomy" id="2964616"/>
    <lineage>
        <taxon>Bacteria</taxon>
        <taxon>Bacillati</taxon>
        <taxon>Actinomycetota</taxon>
        <taxon>Actinomycetes</taxon>
        <taxon>Micrococcales</taxon>
        <taxon>Micrococcaceae</taxon>
        <taxon>Arthrobacter</taxon>
    </lineage>
</organism>
<protein>
    <submittedName>
        <fullName evidence="3">EscU/YscU/HrcU family type III secretion system export apparatus switch protein</fullName>
    </submittedName>
</protein>
<dbReference type="RefSeq" id="WP_260652750.1">
    <property type="nucleotide sequence ID" value="NZ_CP104275.1"/>
</dbReference>
<proteinExistence type="predicted"/>
<keyword evidence="2" id="KW-1133">Transmembrane helix</keyword>
<evidence type="ECO:0000256" key="1">
    <source>
        <dbReference type="SAM" id="MobiDB-lite"/>
    </source>
</evidence>
<dbReference type="Gene3D" id="6.10.250.2080">
    <property type="match status" value="1"/>
</dbReference>
<dbReference type="InterPro" id="IPR029025">
    <property type="entry name" value="T3SS_substrate_exporter_C"/>
</dbReference>
<dbReference type="PANTHER" id="PTHR30531:SF12">
    <property type="entry name" value="FLAGELLAR BIOSYNTHETIC PROTEIN FLHB"/>
    <property type="match status" value="1"/>
</dbReference>
<feature type="region of interest" description="Disordered" evidence="1">
    <location>
        <begin position="1"/>
        <end position="26"/>
    </location>
</feature>
<dbReference type="InterPro" id="IPR006135">
    <property type="entry name" value="T3SS_substrate_exporter"/>
</dbReference>
<sequence>MPEQDSGEKTEQATDKRMKEVRSKGQLSRSEDLTAWVGVGVAALMMPVTISRGSEAGGEILAGVATTIANPDPEFALTQMYEGLGTLAFVLGPLLGVVAAAVLLTAAVQGGIHMKKFKGKFEQFNLVAGVKRVFGTQALWNGAKSLLKTAVVGLVLYAVIQQLMPVLMAAGGLPVSAVLEAATGGTVSLLQAAVAAGLILAAADIMVVMKRNRKRTRMSKKEVKDENKNSDGDPMIKSQRRSRQLAMSRNRMIAAVADADVVLVNPTHVAVALKYEPGKSAPRVVAKGADNIATRIRQEAEKQGVPMVSDIPLARALHSACELNSEIPVELYNAVARVLAFVMALKRRGAARGMHTMAPAPPEPGTTPQHRKAAS</sequence>
<feature type="region of interest" description="Disordered" evidence="1">
    <location>
        <begin position="216"/>
        <end position="240"/>
    </location>
</feature>
<feature type="region of interest" description="Disordered" evidence="1">
    <location>
        <begin position="354"/>
        <end position="375"/>
    </location>
</feature>
<name>A0ABY5YR40_9MICC</name>
<keyword evidence="4" id="KW-1185">Reference proteome</keyword>
<feature type="transmembrane region" description="Helical" evidence="2">
    <location>
        <begin position="189"/>
        <end position="209"/>
    </location>
</feature>
<reference evidence="3" key="1">
    <citation type="submission" date="2022-09" db="EMBL/GenBank/DDBJ databases">
        <title>Novel species in genus Arthrobacter.</title>
        <authorList>
            <person name="Liu Y."/>
        </authorList>
    </citation>
    <scope>NUCLEOTIDE SEQUENCE</scope>
    <source>
        <strain evidence="3">Zg-Y815</strain>
    </source>
</reference>
<feature type="compositionally biased region" description="Basic and acidic residues" evidence="1">
    <location>
        <begin position="219"/>
        <end position="231"/>
    </location>
</feature>
<dbReference type="EMBL" id="CP104275">
    <property type="protein sequence ID" value="UWX97557.1"/>
    <property type="molecule type" value="Genomic_DNA"/>
</dbReference>
<dbReference type="Pfam" id="PF01312">
    <property type="entry name" value="Bac_export_2"/>
    <property type="match status" value="1"/>
</dbReference>
<dbReference type="PRINTS" id="PR00950">
    <property type="entry name" value="TYPE3IMSPROT"/>
</dbReference>
<dbReference type="Proteomes" id="UP001059859">
    <property type="component" value="Chromosome"/>
</dbReference>
<dbReference type="PANTHER" id="PTHR30531">
    <property type="entry name" value="FLAGELLAR BIOSYNTHETIC PROTEIN FLHB"/>
    <property type="match status" value="1"/>
</dbReference>